<evidence type="ECO:0000256" key="1">
    <source>
        <dbReference type="SAM" id="MobiDB-lite"/>
    </source>
</evidence>
<gene>
    <name evidence="2" type="ORF">CJ030_MR3G005757</name>
    <name evidence="3" type="ORF">CJ030_MR3G005762</name>
</gene>
<reference evidence="2 4" key="2">
    <citation type="journal article" date="2019" name="Plant Biotechnol. J.">
        <title>The red bayberry genome and genetic basis of sex determination.</title>
        <authorList>
            <person name="Jia H.M."/>
            <person name="Jia H.J."/>
            <person name="Cai Q.L."/>
            <person name="Wang Y."/>
            <person name="Zhao H.B."/>
            <person name="Yang W.F."/>
            <person name="Wang G.Y."/>
            <person name="Li Y.H."/>
            <person name="Zhan D.L."/>
            <person name="Shen Y.T."/>
            <person name="Niu Q.F."/>
            <person name="Chang L."/>
            <person name="Qiu J."/>
            <person name="Zhao L."/>
            <person name="Xie H.B."/>
            <person name="Fu W.Y."/>
            <person name="Jin J."/>
            <person name="Li X.W."/>
            <person name="Jiao Y."/>
            <person name="Zhou C.C."/>
            <person name="Tu T."/>
            <person name="Chai C.Y."/>
            <person name="Gao J.L."/>
            <person name="Fan L.J."/>
            <person name="van de Weg E."/>
            <person name="Wang J.Y."/>
            <person name="Gao Z.S."/>
        </authorList>
    </citation>
    <scope>NUCLEOTIDE SEQUENCE [LARGE SCALE GENOMIC DNA]</scope>
    <source>
        <tissue evidence="2">Leaves</tissue>
    </source>
</reference>
<dbReference type="PANTHER" id="PTHR34066:SF1">
    <property type="entry name" value="DUF1764 FAMILY PROTEIN"/>
    <property type="match status" value="1"/>
</dbReference>
<dbReference type="InterPro" id="IPR013885">
    <property type="entry name" value="DUF1764_euk"/>
</dbReference>
<organism evidence="2 4">
    <name type="scientific">Morella rubra</name>
    <name type="common">Chinese bayberry</name>
    <dbReference type="NCBI Taxonomy" id="262757"/>
    <lineage>
        <taxon>Eukaryota</taxon>
        <taxon>Viridiplantae</taxon>
        <taxon>Streptophyta</taxon>
        <taxon>Embryophyta</taxon>
        <taxon>Tracheophyta</taxon>
        <taxon>Spermatophyta</taxon>
        <taxon>Magnoliopsida</taxon>
        <taxon>eudicotyledons</taxon>
        <taxon>Gunneridae</taxon>
        <taxon>Pentapetalae</taxon>
        <taxon>rosids</taxon>
        <taxon>fabids</taxon>
        <taxon>Fagales</taxon>
        <taxon>Myricaceae</taxon>
        <taxon>Morella</taxon>
    </lineage>
</organism>
<dbReference type="EMBL" id="RXIC02000021">
    <property type="protein sequence ID" value="KAB1219753.1"/>
    <property type="molecule type" value="Genomic_DNA"/>
</dbReference>
<dbReference type="Pfam" id="PF08576">
    <property type="entry name" value="DUF1764"/>
    <property type="match status" value="1"/>
</dbReference>
<evidence type="ECO:0000313" key="3">
    <source>
        <dbReference type="EMBL" id="KAB1219753.1"/>
    </source>
</evidence>
<dbReference type="OrthoDB" id="20835at2759"/>
<reference evidence="2" key="1">
    <citation type="submission" date="2018-07" db="EMBL/GenBank/DDBJ databases">
        <authorList>
            <person name="Gao Z.-S."/>
            <person name="Jia H.-M."/>
            <person name="Jia H.-J."/>
            <person name="Cai Q.-L."/>
            <person name="Wang Y."/>
            <person name="Zhao H.-B."/>
        </authorList>
    </citation>
    <scope>NUCLEOTIDE SEQUENCE</scope>
    <source>
        <tissue evidence="2">Leaves</tissue>
    </source>
</reference>
<accession>A0A6A1W7T1</accession>
<dbReference type="PANTHER" id="PTHR34066">
    <property type="entry name" value="GROWTH FACTOR 2"/>
    <property type="match status" value="1"/>
</dbReference>
<feature type="region of interest" description="Disordered" evidence="1">
    <location>
        <begin position="1"/>
        <end position="118"/>
    </location>
</feature>
<dbReference type="AlphaFoldDB" id="A0A6A1W7T1"/>
<dbReference type="Proteomes" id="UP000516437">
    <property type="component" value="Chromosome 3"/>
</dbReference>
<evidence type="ECO:0000313" key="4">
    <source>
        <dbReference type="Proteomes" id="UP000516437"/>
    </source>
</evidence>
<keyword evidence="4" id="KW-1185">Reference proteome</keyword>
<evidence type="ECO:0000313" key="2">
    <source>
        <dbReference type="EMBL" id="KAB1219748.1"/>
    </source>
</evidence>
<sequence length="148" mass="16302">MPKKSSSKKATQIQDNEVVVEKIPISPQKKVGTEIDEIFAGKKRKKSEPEKAEKPNGDATVNPEKKKKTKRDKRSDDGGFTDATVNPKKMKKNKRDKGSDEGGFMDPPSRPRKRTNDGLAIFTEEELGISKADAGGTPLCPFDCSCCF</sequence>
<reference evidence="2" key="3">
    <citation type="submission" date="2019-09" db="EMBL/GenBank/DDBJ databases">
        <authorList>
            <person name="Gao Z."/>
        </authorList>
    </citation>
    <scope>NUCLEOTIDE SEQUENCE</scope>
    <source>
        <tissue evidence="2">Leaves</tissue>
    </source>
</reference>
<protein>
    <recommendedName>
        <fullName evidence="5">DUF1764 domain-containing protein</fullName>
    </recommendedName>
</protein>
<name>A0A6A1W7T1_9ROSI</name>
<comment type="caution">
    <text evidence="2">The sequence shown here is derived from an EMBL/GenBank/DDBJ whole genome shotgun (WGS) entry which is preliminary data.</text>
</comment>
<proteinExistence type="predicted"/>
<feature type="compositionally biased region" description="Basic and acidic residues" evidence="1">
    <location>
        <begin position="47"/>
        <end position="56"/>
    </location>
</feature>
<dbReference type="EMBL" id="RXIC02000021">
    <property type="protein sequence ID" value="KAB1219748.1"/>
    <property type="molecule type" value="Genomic_DNA"/>
</dbReference>
<evidence type="ECO:0008006" key="5">
    <source>
        <dbReference type="Google" id="ProtNLM"/>
    </source>
</evidence>